<proteinExistence type="inferred from homology"/>
<dbReference type="InterPro" id="IPR013525">
    <property type="entry name" value="ABC2_TM"/>
</dbReference>
<dbReference type="PROSITE" id="PS51012">
    <property type="entry name" value="ABC_TM2"/>
    <property type="match status" value="1"/>
</dbReference>
<dbReference type="InterPro" id="IPR000412">
    <property type="entry name" value="ABC_2_transport"/>
</dbReference>
<gene>
    <name evidence="8" type="ORF">EBO15_41225</name>
</gene>
<dbReference type="GO" id="GO:0046677">
    <property type="term" value="P:response to antibiotic"/>
    <property type="evidence" value="ECO:0007669"/>
    <property type="project" value="UniProtKB-KW"/>
</dbReference>
<evidence type="ECO:0000256" key="3">
    <source>
        <dbReference type="ARBA" id="ARBA00022989"/>
    </source>
</evidence>
<evidence type="ECO:0000256" key="4">
    <source>
        <dbReference type="ARBA" id="ARBA00023136"/>
    </source>
</evidence>
<feature type="domain" description="ABC transmembrane type-2" evidence="7">
    <location>
        <begin position="60"/>
        <end position="287"/>
    </location>
</feature>
<organism evidence="8 9">
    <name type="scientific">Actinomadura harenae</name>
    <dbReference type="NCBI Taxonomy" id="2483351"/>
    <lineage>
        <taxon>Bacteria</taxon>
        <taxon>Bacillati</taxon>
        <taxon>Actinomycetota</taxon>
        <taxon>Actinomycetes</taxon>
        <taxon>Streptosporangiales</taxon>
        <taxon>Thermomonosporaceae</taxon>
        <taxon>Actinomadura</taxon>
    </lineage>
</organism>
<protein>
    <recommendedName>
        <fullName evidence="6">Transport permease protein</fullName>
    </recommendedName>
</protein>
<feature type="transmembrane region" description="Helical" evidence="6">
    <location>
        <begin position="65"/>
        <end position="85"/>
    </location>
</feature>
<evidence type="ECO:0000313" key="9">
    <source>
        <dbReference type="Proteomes" id="UP000282674"/>
    </source>
</evidence>
<dbReference type="EMBL" id="RFFG01000175">
    <property type="protein sequence ID" value="RMI33855.1"/>
    <property type="molecule type" value="Genomic_DNA"/>
</dbReference>
<evidence type="ECO:0000256" key="5">
    <source>
        <dbReference type="ARBA" id="ARBA00023251"/>
    </source>
</evidence>
<feature type="transmembrane region" description="Helical" evidence="6">
    <location>
        <begin position="260"/>
        <end position="284"/>
    </location>
</feature>
<feature type="transmembrane region" description="Helical" evidence="6">
    <location>
        <begin position="91"/>
        <end position="119"/>
    </location>
</feature>
<evidence type="ECO:0000256" key="1">
    <source>
        <dbReference type="ARBA" id="ARBA00004141"/>
    </source>
</evidence>
<evidence type="ECO:0000256" key="2">
    <source>
        <dbReference type="ARBA" id="ARBA00022692"/>
    </source>
</evidence>
<comment type="similarity">
    <text evidence="6">Belongs to the ABC-2 integral membrane protein family.</text>
</comment>
<dbReference type="PANTHER" id="PTHR43229">
    <property type="entry name" value="NODULATION PROTEIN J"/>
    <property type="match status" value="1"/>
</dbReference>
<dbReference type="PANTHER" id="PTHR43229:SF2">
    <property type="entry name" value="NODULATION PROTEIN J"/>
    <property type="match status" value="1"/>
</dbReference>
<dbReference type="PIRSF" id="PIRSF006648">
    <property type="entry name" value="DrrB"/>
    <property type="match status" value="1"/>
</dbReference>
<evidence type="ECO:0000313" key="8">
    <source>
        <dbReference type="EMBL" id="RMI33855.1"/>
    </source>
</evidence>
<dbReference type="GO" id="GO:0140359">
    <property type="term" value="F:ABC-type transporter activity"/>
    <property type="evidence" value="ECO:0007669"/>
    <property type="project" value="InterPro"/>
</dbReference>
<keyword evidence="5" id="KW-0046">Antibiotic resistance</keyword>
<keyword evidence="6" id="KW-1003">Cell membrane</keyword>
<keyword evidence="4 6" id="KW-0472">Membrane</keyword>
<dbReference type="AlphaFoldDB" id="A0A3M2LD04"/>
<dbReference type="InterPro" id="IPR047817">
    <property type="entry name" value="ABC2_TM_bact-type"/>
</dbReference>
<sequence length="288" mass="30844">MSEPGTGGAASALTLDGDELDAAVRAALRTGETRPARPGAAAMCLIFCQRALFKIRRDPQQVFDAVLFPVMVTLVFTFLFGGAIAGSTDRYLQFLLPGVVVLTVVMISMNTGVALNVAVSTGIDDRFRSMPIWRPAMLVGELLSDVVRYLMASVVAVLLGLLLGYRPHGGLLGVLAALAMVQVFAFSLAWVWTALGLVVDKPQTIMTLSGIGVFPLLFASNIFVATHSMPGWLQALININPVTRTVTAVRGLMAGDVTGWHIFTAFLADAVLIAVFGPLTVYLYNRER</sequence>
<feature type="transmembrane region" description="Helical" evidence="6">
    <location>
        <begin position="146"/>
        <end position="165"/>
    </location>
</feature>
<dbReference type="PROSITE" id="PS00387">
    <property type="entry name" value="PPASE"/>
    <property type="match status" value="1"/>
</dbReference>
<dbReference type="Pfam" id="PF01061">
    <property type="entry name" value="ABC2_membrane"/>
    <property type="match status" value="1"/>
</dbReference>
<dbReference type="GO" id="GO:0043190">
    <property type="term" value="C:ATP-binding cassette (ABC) transporter complex"/>
    <property type="evidence" value="ECO:0007669"/>
    <property type="project" value="InterPro"/>
</dbReference>
<dbReference type="RefSeq" id="WP_122199879.1">
    <property type="nucleotide sequence ID" value="NZ_JBHSKC010000028.1"/>
</dbReference>
<dbReference type="Proteomes" id="UP000282674">
    <property type="component" value="Unassembled WGS sequence"/>
</dbReference>
<keyword evidence="6" id="KW-0813">Transport</keyword>
<comment type="caution">
    <text evidence="8">The sequence shown here is derived from an EMBL/GenBank/DDBJ whole genome shotgun (WGS) entry which is preliminary data.</text>
</comment>
<reference evidence="8 9" key="1">
    <citation type="submission" date="2018-10" db="EMBL/GenBank/DDBJ databases">
        <title>Isolation from soil.</title>
        <authorList>
            <person name="Hu J."/>
        </authorList>
    </citation>
    <scope>NUCLEOTIDE SEQUENCE [LARGE SCALE GENOMIC DNA]</scope>
    <source>
        <strain evidence="8 9">NEAU-Ht49</strain>
    </source>
</reference>
<keyword evidence="9" id="KW-1185">Reference proteome</keyword>
<accession>A0A3M2LD04</accession>
<dbReference type="InterPro" id="IPR051784">
    <property type="entry name" value="Nod_factor_ABC_transporter"/>
</dbReference>
<feature type="transmembrane region" description="Helical" evidence="6">
    <location>
        <begin position="171"/>
        <end position="193"/>
    </location>
</feature>
<comment type="subcellular location">
    <subcellularLocation>
        <location evidence="6">Cell membrane</location>
        <topology evidence="6">Multi-pass membrane protein</topology>
    </subcellularLocation>
    <subcellularLocation>
        <location evidence="1">Membrane</location>
        <topology evidence="1">Multi-pass membrane protein</topology>
    </subcellularLocation>
</comment>
<evidence type="ECO:0000259" key="7">
    <source>
        <dbReference type="PROSITE" id="PS51012"/>
    </source>
</evidence>
<name>A0A3M2LD04_9ACTN</name>
<dbReference type="OrthoDB" id="8988363at2"/>
<evidence type="ECO:0000256" key="6">
    <source>
        <dbReference type="RuleBase" id="RU361157"/>
    </source>
</evidence>
<keyword evidence="2 6" id="KW-0812">Transmembrane</keyword>
<feature type="transmembrane region" description="Helical" evidence="6">
    <location>
        <begin position="205"/>
        <end position="224"/>
    </location>
</feature>
<keyword evidence="3 6" id="KW-1133">Transmembrane helix</keyword>